<evidence type="ECO:0000256" key="1">
    <source>
        <dbReference type="SAM" id="Phobius"/>
    </source>
</evidence>
<dbReference type="AlphaFoldDB" id="A0A4U3LA22"/>
<proteinExistence type="predicted"/>
<feature type="transmembrane region" description="Helical" evidence="1">
    <location>
        <begin position="331"/>
        <end position="348"/>
    </location>
</feature>
<dbReference type="PANTHER" id="PTHR43044">
    <property type="match status" value="1"/>
</dbReference>
<dbReference type="OrthoDB" id="140980at2"/>
<keyword evidence="1" id="KW-0812">Transmembrane</keyword>
<feature type="transmembrane region" description="Helical" evidence="1">
    <location>
        <begin position="183"/>
        <end position="210"/>
    </location>
</feature>
<sequence length="412" mass="47539">MAAIKEKFEIPGKMRTWSLALIAIGLLLTIIGFITKGLSSEEHERAVFWGTLLYNSLYFMMICNACMFFICATTLAMGGWDATFRRVPEAISTLVPIFGTIAGLLMIFIVLSDKGYIYQWLDSKEVAHSKMIQGKSGFLNKPFFIIWTLLTIGLWSVLGARMRRLSAETDNGQLSYEQGKSFVWRNTVTAAMFIVWFALTTGSVTPWFWMMSIDAEWYSTMYSWYTFASTFVAGMSLITLWVIYLKNKGYLELTNQEHLHDLGKFVFAFSIFWTYLWFAQYMLIWYANIPEETIYFKHRVEGAYRGIFFFNLIVNFVCPILILMKRSVKRNYTLMTFMAVLIVFGHWIDFYQMVMGSISEQHVTLLSSGWLDFGVAALFIGLMILIVGRSLASRPLVAKYHPFLKESIIHHT</sequence>
<evidence type="ECO:0000313" key="3">
    <source>
        <dbReference type="Proteomes" id="UP000305848"/>
    </source>
</evidence>
<protein>
    <submittedName>
        <fullName evidence="2">Quinol:cytochrome C oxidoreductase</fullName>
    </submittedName>
</protein>
<name>A0A4U3LA22_9BACT</name>
<feature type="transmembrane region" description="Helical" evidence="1">
    <location>
        <begin position="222"/>
        <end position="244"/>
    </location>
</feature>
<dbReference type="EMBL" id="SZQL01000001">
    <property type="protein sequence ID" value="TKK71962.1"/>
    <property type="molecule type" value="Genomic_DNA"/>
</dbReference>
<keyword evidence="3" id="KW-1185">Reference proteome</keyword>
<gene>
    <name evidence="2" type="ORF">FC093_02825</name>
</gene>
<dbReference type="PANTHER" id="PTHR43044:SF1">
    <property type="entry name" value="QUINOL:CYTOCHROME C OXIDOREDUCTASE QUINONE-BINDING SUBUNIT 2"/>
    <property type="match status" value="1"/>
</dbReference>
<reference evidence="2 3" key="1">
    <citation type="submission" date="2019-05" db="EMBL/GenBank/DDBJ databases">
        <title>Panacibacter sp. strain 17mud1-8 Genome sequencing and assembly.</title>
        <authorList>
            <person name="Chhetri G."/>
        </authorList>
    </citation>
    <scope>NUCLEOTIDE SEQUENCE [LARGE SCALE GENOMIC DNA]</scope>
    <source>
        <strain evidence="2 3">17mud1-8</strain>
    </source>
</reference>
<feature type="transmembrane region" description="Helical" evidence="1">
    <location>
        <begin position="58"/>
        <end position="78"/>
    </location>
</feature>
<feature type="transmembrane region" description="Helical" evidence="1">
    <location>
        <begin position="16"/>
        <end position="38"/>
    </location>
</feature>
<evidence type="ECO:0000313" key="2">
    <source>
        <dbReference type="EMBL" id="TKK71962.1"/>
    </source>
</evidence>
<keyword evidence="1" id="KW-0472">Membrane</keyword>
<dbReference type="Proteomes" id="UP000305848">
    <property type="component" value="Unassembled WGS sequence"/>
</dbReference>
<accession>A0A4U3LA22</accession>
<feature type="transmembrane region" description="Helical" evidence="1">
    <location>
        <begin position="144"/>
        <end position="162"/>
    </location>
</feature>
<feature type="transmembrane region" description="Helical" evidence="1">
    <location>
        <begin position="368"/>
        <end position="387"/>
    </location>
</feature>
<feature type="transmembrane region" description="Helical" evidence="1">
    <location>
        <begin position="307"/>
        <end position="324"/>
    </location>
</feature>
<feature type="transmembrane region" description="Helical" evidence="1">
    <location>
        <begin position="265"/>
        <end position="287"/>
    </location>
</feature>
<organism evidence="2 3">
    <name type="scientific">Ilyomonas limi</name>
    <dbReference type="NCBI Taxonomy" id="2575867"/>
    <lineage>
        <taxon>Bacteria</taxon>
        <taxon>Pseudomonadati</taxon>
        <taxon>Bacteroidota</taxon>
        <taxon>Chitinophagia</taxon>
        <taxon>Chitinophagales</taxon>
        <taxon>Chitinophagaceae</taxon>
        <taxon>Ilyomonas</taxon>
    </lineage>
</organism>
<comment type="caution">
    <text evidence="2">The sequence shown here is derived from an EMBL/GenBank/DDBJ whole genome shotgun (WGS) entry which is preliminary data.</text>
</comment>
<dbReference type="RefSeq" id="WP_137260202.1">
    <property type="nucleotide sequence ID" value="NZ_SZQL01000001.1"/>
</dbReference>
<feature type="transmembrane region" description="Helical" evidence="1">
    <location>
        <begin position="90"/>
        <end position="111"/>
    </location>
</feature>
<keyword evidence="1" id="KW-1133">Transmembrane helix</keyword>